<keyword evidence="1" id="KW-1133">Transmembrane helix</keyword>
<keyword evidence="1" id="KW-0812">Transmembrane</keyword>
<comment type="caution">
    <text evidence="2">The sequence shown here is derived from an EMBL/GenBank/DDBJ whole genome shotgun (WGS) entry which is preliminary data.</text>
</comment>
<dbReference type="OrthoDB" id="9801651at2"/>
<protein>
    <recommendedName>
        <fullName evidence="4">Cache domain-containing protein</fullName>
    </recommendedName>
</protein>
<name>A0A4S2H9C0_9PROT</name>
<evidence type="ECO:0000256" key="1">
    <source>
        <dbReference type="SAM" id="Phobius"/>
    </source>
</evidence>
<dbReference type="Proteomes" id="UP000305451">
    <property type="component" value="Unassembled WGS sequence"/>
</dbReference>
<evidence type="ECO:0000313" key="2">
    <source>
        <dbReference type="EMBL" id="TGY92032.1"/>
    </source>
</evidence>
<dbReference type="EMBL" id="SRXV01000003">
    <property type="protein sequence ID" value="TGY92032.1"/>
    <property type="molecule type" value="Genomic_DNA"/>
</dbReference>
<evidence type="ECO:0000313" key="3">
    <source>
        <dbReference type="Proteomes" id="UP000305451"/>
    </source>
</evidence>
<reference evidence="2 3" key="1">
    <citation type="journal article" date="2013" name="Int. J. Syst. Evol. Microbiol.">
        <title>Marinicauda pacifica gen. nov., sp. nov., a prosthecate alphaproteobacterium of the family Hyphomonadaceae isolated from deep seawater.</title>
        <authorList>
            <person name="Zhang X.Y."/>
            <person name="Li G.W."/>
            <person name="Wang C.S."/>
            <person name="Zhang Y.J."/>
            <person name="Xu X.W."/>
            <person name="Li H."/>
            <person name="Liu A."/>
            <person name="Liu C."/>
            <person name="Xie B.B."/>
            <person name="Qin Q.L."/>
            <person name="Xu Z."/>
            <person name="Chen X.L."/>
            <person name="Zhou B.C."/>
            <person name="Zhang Y.Z."/>
        </authorList>
    </citation>
    <scope>NUCLEOTIDE SEQUENCE [LARGE SCALE GENOMIC DNA]</scope>
    <source>
        <strain evidence="2 3">P-1 km-3</strain>
    </source>
</reference>
<keyword evidence="1" id="KW-0472">Membrane</keyword>
<evidence type="ECO:0008006" key="4">
    <source>
        <dbReference type="Google" id="ProtNLM"/>
    </source>
</evidence>
<gene>
    <name evidence="2" type="ORF">E5162_10205</name>
</gene>
<accession>A0A4S2H9C0</accession>
<proteinExistence type="predicted"/>
<organism evidence="2 3">
    <name type="scientific">Marinicauda pacifica</name>
    <dbReference type="NCBI Taxonomy" id="1133559"/>
    <lineage>
        <taxon>Bacteria</taxon>
        <taxon>Pseudomonadati</taxon>
        <taxon>Pseudomonadota</taxon>
        <taxon>Alphaproteobacteria</taxon>
        <taxon>Maricaulales</taxon>
        <taxon>Maricaulaceae</taxon>
        <taxon>Marinicauda</taxon>
    </lineage>
</organism>
<dbReference type="AlphaFoldDB" id="A0A4S2H9C0"/>
<sequence length="388" mass="42242">MGSLRLAYCVAAIGGLLVGGLVAIAIYDRVLDALTQDAREELELEIAQRAPSELTTFDQLVNVELRTVELFFRYFDTLPEETVNEVFAAAFPEFGDGTRRSPPSYFDGHVSEDGTLTYGIGAFAGLRAGLDADQKRILTAAFLTVRQAGPALAGELDNLYFTDANDNLIMFGPDREDRLLFYRERAPADFSFQSLPIVEVVKPANNPMGSTACTGLDRIISQTDGTALTIGCLTPLRAAGRHLGSIGTTLDTTDYLYTAVTEPGAAIITRSGELIAHRDLLQDAAIDRSRADEVARRIQPEIMARTINGQGRPSGVVEHPGRNGQIGYIRLSAPGWYIVNYREYGPVELQAAGFALAIAMIILIAFLSQARLIARYLPFGPNARLNEH</sequence>
<dbReference type="RefSeq" id="WP_135945165.1">
    <property type="nucleotide sequence ID" value="NZ_BMEI01000003.1"/>
</dbReference>
<keyword evidence="3" id="KW-1185">Reference proteome</keyword>
<feature type="transmembrane region" description="Helical" evidence="1">
    <location>
        <begin position="349"/>
        <end position="367"/>
    </location>
</feature>
<feature type="transmembrane region" description="Helical" evidence="1">
    <location>
        <begin position="7"/>
        <end position="27"/>
    </location>
</feature>